<evidence type="ECO:0000259" key="7">
    <source>
        <dbReference type="Pfam" id="PF13480"/>
    </source>
</evidence>
<reference evidence="8 9" key="1">
    <citation type="submission" date="2012-01" db="EMBL/GenBank/DDBJ databases">
        <title>The Genome Sequence of Scardovia inopinata F0304.</title>
        <authorList>
            <consortium name="The Broad Institute Genome Sequencing Platform"/>
            <person name="Ward D."/>
            <person name="Earl A."/>
            <person name="Feldgarden M."/>
            <person name="Gevers D."/>
            <person name="Young S."/>
            <person name="Zeng Q."/>
            <person name="Koehrsen M."/>
            <person name="Alvarado L."/>
            <person name="Berlin A.M."/>
            <person name="Borenstein D."/>
            <person name="Chapman S.B."/>
            <person name="Chen Z."/>
            <person name="Engels R."/>
            <person name="Freedman E."/>
            <person name="Gellesch M."/>
            <person name="Goldberg J."/>
            <person name="Griggs A."/>
            <person name="Gujja S."/>
            <person name="Heilman E.R."/>
            <person name="Heiman D.I."/>
            <person name="Hepburn T.A."/>
            <person name="Howarth C."/>
            <person name="Jen D."/>
            <person name="Larson L."/>
            <person name="Mehta T."/>
            <person name="Park D."/>
            <person name="Pearson M."/>
            <person name="Richards J."/>
            <person name="Roberts A."/>
            <person name="Saif S."/>
            <person name="Shea T.D."/>
            <person name="Shenoy N."/>
            <person name="Sisk P."/>
            <person name="Stolte C."/>
            <person name="Sykes S.N."/>
            <person name="Walk T."/>
            <person name="White J."/>
            <person name="Yandava C."/>
            <person name="Izard J."/>
            <person name="Baranova O.V."/>
            <person name="Blanton J.M."/>
            <person name="Tanner A.C."/>
            <person name="Dewhirst F."/>
            <person name="Haas B."/>
            <person name="Nusbaum C."/>
            <person name="Birren B."/>
        </authorList>
    </citation>
    <scope>NUCLEOTIDE SEQUENCE [LARGE SCALE GENOMIC DNA]</scope>
    <source>
        <strain evidence="8 9">F0304</strain>
    </source>
</reference>
<dbReference type="GO" id="GO:0071555">
    <property type="term" value="P:cell wall organization"/>
    <property type="evidence" value="ECO:0007669"/>
    <property type="project" value="UniProtKB-KW"/>
</dbReference>
<evidence type="ECO:0000256" key="1">
    <source>
        <dbReference type="ARBA" id="ARBA00009943"/>
    </source>
</evidence>
<dbReference type="PANTHER" id="PTHR36174">
    <property type="entry name" value="LIPID II:GLYCINE GLYCYLTRANSFERASE"/>
    <property type="match status" value="1"/>
</dbReference>
<dbReference type="HOGENOM" id="CLU_050488_0_0_11"/>
<sequence>MSMFLVRTVSEQEYKKLISAAEVSVPIEQTPLWARYQATIQDRKPWRFLAVYNKTRPIAVLSLIRYSTHGYHFLRAAHGPVYLDQNKQASASTESNLADALLAYTRSEASDAVFIRMASRCDLRQSRPVLSSIPYDQTVVIDTTGSSDDILSRMKRRGRRDVRKSLRECPAICADETEQASRDFSDYYAVLEDTGQRDGFEPAPMSDYSTMISALGPNHCRVYAARLDGKVIAWSLVTINGNRAVRYYAAMMSQTRKMHVTDRLLFEECCLLSRRGITRYDLMGIGSDFSPSLKGLNEFKTKFTTETTAVSPERDFPIHKIAFSILSGLQKLRGRRGKD</sequence>
<dbReference type="eggNOG" id="COG2348">
    <property type="taxonomic scope" value="Bacteria"/>
</dbReference>
<keyword evidence="6" id="KW-0961">Cell wall biogenesis/degradation</keyword>
<dbReference type="Proteomes" id="UP000005777">
    <property type="component" value="Unassembled WGS sequence"/>
</dbReference>
<keyword evidence="3" id="KW-0133">Cell shape</keyword>
<evidence type="ECO:0000256" key="2">
    <source>
        <dbReference type="ARBA" id="ARBA00022679"/>
    </source>
</evidence>
<keyword evidence="4" id="KW-0573">Peptidoglycan synthesis</keyword>
<dbReference type="PROSITE" id="PS51191">
    <property type="entry name" value="FEMABX"/>
    <property type="match status" value="1"/>
</dbReference>
<feature type="domain" description="BioF2-like acetyltransferase" evidence="7">
    <location>
        <begin position="157"/>
        <end position="288"/>
    </location>
</feature>
<dbReference type="SUPFAM" id="SSF55729">
    <property type="entry name" value="Acyl-CoA N-acyltransferases (Nat)"/>
    <property type="match status" value="1"/>
</dbReference>
<evidence type="ECO:0000256" key="5">
    <source>
        <dbReference type="ARBA" id="ARBA00023315"/>
    </source>
</evidence>
<dbReference type="Gene3D" id="3.40.630.30">
    <property type="match status" value="2"/>
</dbReference>
<dbReference type="AlphaFoldDB" id="W5IK76"/>
<name>W5IK76_SCAIO</name>
<dbReference type="EMBL" id="ADCX01000004">
    <property type="protein sequence ID" value="EFG27321.2"/>
    <property type="molecule type" value="Genomic_DNA"/>
</dbReference>
<dbReference type="Pfam" id="PF13480">
    <property type="entry name" value="Acetyltransf_6"/>
    <property type="match status" value="1"/>
</dbReference>
<dbReference type="GO" id="GO:0016755">
    <property type="term" value="F:aminoacyltransferase activity"/>
    <property type="evidence" value="ECO:0007669"/>
    <property type="project" value="InterPro"/>
</dbReference>
<evidence type="ECO:0000256" key="3">
    <source>
        <dbReference type="ARBA" id="ARBA00022960"/>
    </source>
</evidence>
<keyword evidence="9" id="KW-1185">Reference proteome</keyword>
<gene>
    <name evidence="8" type="ORF">HMPREF9020_00963</name>
</gene>
<dbReference type="GO" id="GO:0009252">
    <property type="term" value="P:peptidoglycan biosynthetic process"/>
    <property type="evidence" value="ECO:0007669"/>
    <property type="project" value="UniProtKB-KW"/>
</dbReference>
<dbReference type="PANTHER" id="PTHR36174:SF1">
    <property type="entry name" value="LIPID II:GLYCINE GLYCYLTRANSFERASE"/>
    <property type="match status" value="1"/>
</dbReference>
<evidence type="ECO:0000313" key="8">
    <source>
        <dbReference type="EMBL" id="EFG27321.2"/>
    </source>
</evidence>
<dbReference type="InterPro" id="IPR038740">
    <property type="entry name" value="BioF2-like_GNAT_dom"/>
</dbReference>
<evidence type="ECO:0000256" key="4">
    <source>
        <dbReference type="ARBA" id="ARBA00022984"/>
    </source>
</evidence>
<comment type="similarity">
    <text evidence="1">Belongs to the FemABX family.</text>
</comment>
<keyword evidence="5" id="KW-0012">Acyltransferase</keyword>
<evidence type="ECO:0000313" key="9">
    <source>
        <dbReference type="Proteomes" id="UP000005777"/>
    </source>
</evidence>
<organism evidence="8 9">
    <name type="scientific">Scardovia inopinata F0304</name>
    <dbReference type="NCBI Taxonomy" id="641146"/>
    <lineage>
        <taxon>Bacteria</taxon>
        <taxon>Bacillati</taxon>
        <taxon>Actinomycetota</taxon>
        <taxon>Actinomycetes</taxon>
        <taxon>Bifidobacteriales</taxon>
        <taxon>Bifidobacteriaceae</taxon>
        <taxon>Scardovia</taxon>
    </lineage>
</organism>
<dbReference type="GO" id="GO:0008360">
    <property type="term" value="P:regulation of cell shape"/>
    <property type="evidence" value="ECO:0007669"/>
    <property type="project" value="UniProtKB-KW"/>
</dbReference>
<keyword evidence="2" id="KW-0808">Transferase</keyword>
<proteinExistence type="inferred from homology"/>
<accession>W5IK76</accession>
<protein>
    <recommendedName>
        <fullName evidence="7">BioF2-like acetyltransferase domain-containing protein</fullName>
    </recommendedName>
</protein>
<comment type="caution">
    <text evidence="8">The sequence shown here is derived from an EMBL/GenBank/DDBJ whole genome shotgun (WGS) entry which is preliminary data.</text>
</comment>
<evidence type="ECO:0000256" key="6">
    <source>
        <dbReference type="ARBA" id="ARBA00023316"/>
    </source>
</evidence>
<dbReference type="InterPro" id="IPR016181">
    <property type="entry name" value="Acyl_CoA_acyltransferase"/>
</dbReference>
<dbReference type="InterPro" id="IPR003447">
    <property type="entry name" value="FEMABX"/>
</dbReference>
<dbReference type="InterPro" id="IPR050644">
    <property type="entry name" value="PG_Glycine_Bridge_Synth"/>
</dbReference>